<accession>A0ABU9FGX3</accession>
<dbReference type="RefSeq" id="WP_265678355.1">
    <property type="nucleotide sequence ID" value="NZ_JAVTXQ010000011.1"/>
</dbReference>
<sequence length="271" mass="31058">MTVIRKKKQSYTVLSNTVIKDERLSWKARGIFAYLMSLPEDWTFHQIEIAKHAKDGRDALRTGMDELQEFGYLKIFRDRDGNGRLGDAVWLLDDSPLPMSGNPILEMPMSENPTQENPQLQITNTTNYLDNKLLIDDEEDARARASKIISQFKKAGLPLAYSGATFKAQIEQLTKLIKETDSETLDELVTLMCDTKIKVDAINYLIAAVKKLKQQSSKTTKYRYRHGKRVEQGTDWTARNKQRAEERAKKAEVDVDLQAIMKNLAQFDPKE</sequence>
<comment type="caution">
    <text evidence="1">The sequence shown here is derived from an EMBL/GenBank/DDBJ whole genome shotgun (WGS) entry which is preliminary data.</text>
</comment>
<organism evidence="1 2">
    <name type="scientific">Lactobacillus jensenii</name>
    <dbReference type="NCBI Taxonomy" id="109790"/>
    <lineage>
        <taxon>Bacteria</taxon>
        <taxon>Bacillati</taxon>
        <taxon>Bacillota</taxon>
        <taxon>Bacilli</taxon>
        <taxon>Lactobacillales</taxon>
        <taxon>Lactobacillaceae</taxon>
        <taxon>Lactobacillus</taxon>
    </lineage>
</organism>
<reference evidence="1 2" key="1">
    <citation type="submission" date="2024-04" db="EMBL/GenBank/DDBJ databases">
        <title>Three lactobacilli isolated from voided urine samples from females with type 2 diabetes.</title>
        <authorList>
            <person name="Kula A."/>
            <person name="Stegman N."/>
            <person name="Putonti C."/>
        </authorList>
    </citation>
    <scope>NUCLEOTIDE SEQUENCE [LARGE SCALE GENOMIC DNA]</scope>
    <source>
        <strain evidence="1 2">1855</strain>
    </source>
</reference>
<evidence type="ECO:0000313" key="2">
    <source>
        <dbReference type="Proteomes" id="UP001385848"/>
    </source>
</evidence>
<proteinExistence type="predicted"/>
<protein>
    <submittedName>
        <fullName evidence="1">Uncharacterized protein</fullName>
    </submittedName>
</protein>
<evidence type="ECO:0000313" key="1">
    <source>
        <dbReference type="EMBL" id="MEL0564369.1"/>
    </source>
</evidence>
<name>A0ABU9FGX3_LACJE</name>
<dbReference type="EMBL" id="JBBVUL010000001">
    <property type="protein sequence ID" value="MEL0564369.1"/>
    <property type="molecule type" value="Genomic_DNA"/>
</dbReference>
<gene>
    <name evidence="1" type="ORF">AAC431_00320</name>
</gene>
<dbReference type="Proteomes" id="UP001385848">
    <property type="component" value="Unassembled WGS sequence"/>
</dbReference>
<keyword evidence="2" id="KW-1185">Reference proteome</keyword>